<gene>
    <name evidence="1" type="ORF">HPB50_001514</name>
</gene>
<protein>
    <submittedName>
        <fullName evidence="1">Uncharacterized protein</fullName>
    </submittedName>
</protein>
<organism evidence="1 2">
    <name type="scientific">Hyalomma asiaticum</name>
    <name type="common">Tick</name>
    <dbReference type="NCBI Taxonomy" id="266040"/>
    <lineage>
        <taxon>Eukaryota</taxon>
        <taxon>Metazoa</taxon>
        <taxon>Ecdysozoa</taxon>
        <taxon>Arthropoda</taxon>
        <taxon>Chelicerata</taxon>
        <taxon>Arachnida</taxon>
        <taxon>Acari</taxon>
        <taxon>Parasitiformes</taxon>
        <taxon>Ixodida</taxon>
        <taxon>Ixodoidea</taxon>
        <taxon>Ixodidae</taxon>
        <taxon>Hyalomminae</taxon>
        <taxon>Hyalomma</taxon>
    </lineage>
</organism>
<dbReference type="Proteomes" id="UP000821845">
    <property type="component" value="Chromosome 1"/>
</dbReference>
<evidence type="ECO:0000313" key="1">
    <source>
        <dbReference type="EMBL" id="KAH6944066.1"/>
    </source>
</evidence>
<sequence length="179" mass="18643">MSVHILALEVLFLPPNTTTKLQPMDQGVIKAGFSRRSSITEKETAAVDIGGAAGGAAGVMSLRQLWESTGNANLVPPGLDYMDFALVDEDLIATEELTIDELAASVPEKETIGADCALDPEGDDTSVPPPVTSGAAAAAIAAVDTLRMYLSSEPNICAQLDNVEAAVMKRARETQTGNA</sequence>
<comment type="caution">
    <text evidence="1">The sequence shown here is derived from an EMBL/GenBank/DDBJ whole genome shotgun (WGS) entry which is preliminary data.</text>
</comment>
<evidence type="ECO:0000313" key="2">
    <source>
        <dbReference type="Proteomes" id="UP000821845"/>
    </source>
</evidence>
<accession>A0ACB7TCU5</accession>
<keyword evidence="2" id="KW-1185">Reference proteome</keyword>
<reference evidence="1" key="1">
    <citation type="submission" date="2020-05" db="EMBL/GenBank/DDBJ databases">
        <title>Large-scale comparative analyses of tick genomes elucidate their genetic diversity and vector capacities.</title>
        <authorList>
            <person name="Jia N."/>
            <person name="Wang J."/>
            <person name="Shi W."/>
            <person name="Du L."/>
            <person name="Sun Y."/>
            <person name="Zhan W."/>
            <person name="Jiang J."/>
            <person name="Wang Q."/>
            <person name="Zhang B."/>
            <person name="Ji P."/>
            <person name="Sakyi L.B."/>
            <person name="Cui X."/>
            <person name="Yuan T."/>
            <person name="Jiang B."/>
            <person name="Yang W."/>
            <person name="Lam T.T.-Y."/>
            <person name="Chang Q."/>
            <person name="Ding S."/>
            <person name="Wang X."/>
            <person name="Zhu J."/>
            <person name="Ruan X."/>
            <person name="Zhao L."/>
            <person name="Wei J."/>
            <person name="Que T."/>
            <person name="Du C."/>
            <person name="Cheng J."/>
            <person name="Dai P."/>
            <person name="Han X."/>
            <person name="Huang E."/>
            <person name="Gao Y."/>
            <person name="Liu J."/>
            <person name="Shao H."/>
            <person name="Ye R."/>
            <person name="Li L."/>
            <person name="Wei W."/>
            <person name="Wang X."/>
            <person name="Wang C."/>
            <person name="Yang T."/>
            <person name="Huo Q."/>
            <person name="Li W."/>
            <person name="Guo W."/>
            <person name="Chen H."/>
            <person name="Zhou L."/>
            <person name="Ni X."/>
            <person name="Tian J."/>
            <person name="Zhou Y."/>
            <person name="Sheng Y."/>
            <person name="Liu T."/>
            <person name="Pan Y."/>
            <person name="Xia L."/>
            <person name="Li J."/>
            <person name="Zhao F."/>
            <person name="Cao W."/>
        </authorList>
    </citation>
    <scope>NUCLEOTIDE SEQUENCE</scope>
    <source>
        <strain evidence="1">Hyas-2018</strain>
    </source>
</reference>
<proteinExistence type="predicted"/>
<name>A0ACB7TCU5_HYAAI</name>
<dbReference type="EMBL" id="CM023481">
    <property type="protein sequence ID" value="KAH6944066.1"/>
    <property type="molecule type" value="Genomic_DNA"/>
</dbReference>